<gene>
    <name evidence="3" type="ORF">TZ00_08400</name>
</gene>
<dbReference type="InterPro" id="IPR036691">
    <property type="entry name" value="Endo/exonu/phosph_ase_sf"/>
</dbReference>
<evidence type="ECO:0000256" key="1">
    <source>
        <dbReference type="SAM" id="Phobius"/>
    </source>
</evidence>
<proteinExistence type="predicted"/>
<evidence type="ECO:0000259" key="2">
    <source>
        <dbReference type="Pfam" id="PF03372"/>
    </source>
</evidence>
<feature type="transmembrane region" description="Helical" evidence="1">
    <location>
        <begin position="36"/>
        <end position="58"/>
    </location>
</feature>
<feature type="domain" description="Endonuclease/exonuclease/phosphatase" evidence="2">
    <location>
        <begin position="118"/>
        <end position="325"/>
    </location>
</feature>
<organism evidence="3 4">
    <name type="scientific">Agreia bicolorata</name>
    <dbReference type="NCBI Taxonomy" id="110935"/>
    <lineage>
        <taxon>Bacteria</taxon>
        <taxon>Bacillati</taxon>
        <taxon>Actinomycetota</taxon>
        <taxon>Actinomycetes</taxon>
        <taxon>Micrococcales</taxon>
        <taxon>Microbacteriaceae</taxon>
        <taxon>Agreia</taxon>
    </lineage>
</organism>
<feature type="transmembrane region" description="Helical" evidence="1">
    <location>
        <begin position="70"/>
        <end position="88"/>
    </location>
</feature>
<dbReference type="Gene3D" id="3.60.10.10">
    <property type="entry name" value="Endonuclease/exonuclease/phosphatase"/>
    <property type="match status" value="1"/>
</dbReference>
<evidence type="ECO:0000313" key="4">
    <source>
        <dbReference type="Proteomes" id="UP000032503"/>
    </source>
</evidence>
<reference evidence="3 4" key="1">
    <citation type="journal article" date="2001" name="Int. J. Syst. Evol. Microbiol.">
        <title>Agreia bicolorata gen. nov., sp. nov., to accommodate actinobacteria isolated from narrow reed grass infected by the nematode Heteroanguina graminophila.</title>
        <authorList>
            <person name="Evtushenko L.I."/>
            <person name="Dorofeeva L.V."/>
            <person name="Dobrovolskaya T.G."/>
            <person name="Streshinskaya G.M."/>
            <person name="Subbotin S.A."/>
            <person name="Tiedje J.M."/>
        </authorList>
    </citation>
    <scope>NUCLEOTIDE SEQUENCE [LARGE SCALE GENOMIC DNA]</scope>
    <source>
        <strain evidence="3 4">VKM Ac-1804</strain>
    </source>
</reference>
<name>A0ABR5CFI9_9MICO</name>
<accession>A0ABR5CFI9</accession>
<dbReference type="InterPro" id="IPR005135">
    <property type="entry name" value="Endo/exonuclease/phosphatase"/>
</dbReference>
<keyword evidence="1" id="KW-0472">Membrane</keyword>
<protein>
    <recommendedName>
        <fullName evidence="2">Endonuclease/exonuclease/phosphatase domain-containing protein</fullName>
    </recommendedName>
</protein>
<sequence length="337" mass="34892">MWGRIVLLVVCAAAALLVSAAGLFGLQRQLVFAQLIAFRGMLAVGFVALAIIGALLFWMLRGRARKARPVIAGLAAIALLAAGANVVVQTGRGLGSDAMPEPAAVEPADPATSIRVLSWNTYDTVTPAEIARVALAQNSSVITLPETSRETAEAVGRAMDAAGRPMQVFTAERGDPTETPPTSLLVSESLGQYDVSSDFGDTGTLPSVVARPADGSGPVIVAAHPMPPLPSIMSSWRSDLDWVLSLCDEPDLILGGDLNATLDHLGPLGGCSDALAEAGSAGVGTWPTSLPPLLAAPIDHVLTTGDWRTEAAEVLVTEDSAGSDHRPIVATMSIRPR</sequence>
<keyword evidence="1" id="KW-1133">Transmembrane helix</keyword>
<dbReference type="EMBL" id="JYFC01000003">
    <property type="protein sequence ID" value="KJC64433.1"/>
    <property type="molecule type" value="Genomic_DNA"/>
</dbReference>
<dbReference type="SUPFAM" id="SSF56219">
    <property type="entry name" value="DNase I-like"/>
    <property type="match status" value="1"/>
</dbReference>
<dbReference type="Proteomes" id="UP000032503">
    <property type="component" value="Unassembled WGS sequence"/>
</dbReference>
<evidence type="ECO:0000313" key="3">
    <source>
        <dbReference type="EMBL" id="KJC64433.1"/>
    </source>
</evidence>
<dbReference type="Pfam" id="PF03372">
    <property type="entry name" value="Exo_endo_phos"/>
    <property type="match status" value="1"/>
</dbReference>
<dbReference type="RefSeq" id="WP_044441382.1">
    <property type="nucleotide sequence ID" value="NZ_JYFC01000003.1"/>
</dbReference>
<keyword evidence="4" id="KW-1185">Reference proteome</keyword>
<keyword evidence="1" id="KW-0812">Transmembrane</keyword>
<comment type="caution">
    <text evidence="3">The sequence shown here is derived from an EMBL/GenBank/DDBJ whole genome shotgun (WGS) entry which is preliminary data.</text>
</comment>